<sequence>MSLSSTNEAASAVHVLSLQNYVQIAGFVFTFYDHVITFDQEIELIWKKRWSKSRTLYFFCRYFGNILVFWHTYVYMFQRPTDKVSLVGMRTNVAMAAVSTWISQYILQSRVLALYQSDYVSRFLYVAFCVEVIGLLIFTGLSIPKLKVTSQPFPGVYHCTFTEVPSYNFMFWVSVMLFDTILFILALGLIYKWWFQPPLEETLRLRCSCPTLVVILLRDNLGHCFSAFALYTITVVVCLTTDASYASIPPSFIYAVTTVMGTRLILNLCDAFHNPSTNNQSRESCEWDAAVSCFTCVPPVVFAPMPINDAAMT</sequence>
<dbReference type="AlphaFoldDB" id="A0A8H7F420"/>
<feature type="transmembrane region" description="Helical" evidence="1">
    <location>
        <begin position="119"/>
        <end position="143"/>
    </location>
</feature>
<protein>
    <recommendedName>
        <fullName evidence="2">DUF6533 domain-containing protein</fullName>
    </recommendedName>
</protein>
<dbReference type="EMBL" id="JABXXO010000006">
    <property type="protein sequence ID" value="KAF7776365.1"/>
    <property type="molecule type" value="Genomic_DNA"/>
</dbReference>
<comment type="caution">
    <text evidence="3">The sequence shown here is derived from an EMBL/GenBank/DDBJ whole genome shotgun (WGS) entry which is preliminary data.</text>
</comment>
<feature type="transmembrane region" description="Helical" evidence="1">
    <location>
        <begin position="89"/>
        <end position="107"/>
    </location>
</feature>
<reference evidence="3 4" key="1">
    <citation type="journal article" name="Sci. Rep.">
        <title>Telomere-to-telomere assembled and centromere annotated genomes of the two main subspecies of the button mushroom Agaricus bisporus reveal especially polymorphic chromosome ends.</title>
        <authorList>
            <person name="Sonnenberg A.S.M."/>
            <person name="Sedaghat-Telgerd N."/>
            <person name="Lavrijssen B."/>
            <person name="Ohm R.A."/>
            <person name="Hendrickx P.M."/>
            <person name="Scholtmeijer K."/>
            <person name="Baars J.J.P."/>
            <person name="van Peer A."/>
        </authorList>
    </citation>
    <scope>NUCLEOTIDE SEQUENCE [LARGE SCALE GENOMIC DNA]</scope>
    <source>
        <strain evidence="3 4">H119_p4</strain>
    </source>
</reference>
<proteinExistence type="predicted"/>
<keyword evidence="1" id="KW-1133">Transmembrane helix</keyword>
<evidence type="ECO:0000313" key="3">
    <source>
        <dbReference type="EMBL" id="KAF7776365.1"/>
    </source>
</evidence>
<feature type="transmembrane region" description="Helical" evidence="1">
    <location>
        <begin position="56"/>
        <end position="77"/>
    </location>
</feature>
<keyword evidence="1" id="KW-0812">Transmembrane</keyword>
<organism evidence="3 4">
    <name type="scientific">Agaricus bisporus var. burnettii</name>
    <dbReference type="NCBI Taxonomy" id="192524"/>
    <lineage>
        <taxon>Eukaryota</taxon>
        <taxon>Fungi</taxon>
        <taxon>Dikarya</taxon>
        <taxon>Basidiomycota</taxon>
        <taxon>Agaricomycotina</taxon>
        <taxon>Agaricomycetes</taxon>
        <taxon>Agaricomycetidae</taxon>
        <taxon>Agaricales</taxon>
        <taxon>Agaricineae</taxon>
        <taxon>Agaricaceae</taxon>
        <taxon>Agaricus</taxon>
    </lineage>
</organism>
<accession>A0A8H7F420</accession>
<dbReference type="Proteomes" id="UP000629468">
    <property type="component" value="Unassembled WGS sequence"/>
</dbReference>
<dbReference type="InterPro" id="IPR045340">
    <property type="entry name" value="DUF6533"/>
</dbReference>
<evidence type="ECO:0000259" key="2">
    <source>
        <dbReference type="Pfam" id="PF20151"/>
    </source>
</evidence>
<evidence type="ECO:0000256" key="1">
    <source>
        <dbReference type="SAM" id="Phobius"/>
    </source>
</evidence>
<evidence type="ECO:0000313" key="4">
    <source>
        <dbReference type="Proteomes" id="UP000629468"/>
    </source>
</evidence>
<feature type="transmembrane region" description="Helical" evidence="1">
    <location>
        <begin position="169"/>
        <end position="194"/>
    </location>
</feature>
<gene>
    <name evidence="3" type="ORF">Agabi119p4_4758</name>
</gene>
<name>A0A8H7F420_AGABI</name>
<dbReference type="Pfam" id="PF20151">
    <property type="entry name" value="DUF6533"/>
    <property type="match status" value="1"/>
</dbReference>
<feature type="domain" description="DUF6533" evidence="2">
    <location>
        <begin position="21"/>
        <end position="64"/>
    </location>
</feature>
<keyword evidence="1" id="KW-0472">Membrane</keyword>